<keyword evidence="5" id="KW-1185">Reference proteome</keyword>
<protein>
    <submittedName>
        <fullName evidence="4">EAL domain, c-di-GMP-specific phosphodiesterase class I (Or its enzymatically inactive variant)</fullName>
    </submittedName>
</protein>
<evidence type="ECO:0000313" key="4">
    <source>
        <dbReference type="EMBL" id="SNS95921.1"/>
    </source>
</evidence>
<dbReference type="InterPro" id="IPR011006">
    <property type="entry name" value="CheY-like_superfamily"/>
</dbReference>
<dbReference type="Pfam" id="PF00072">
    <property type="entry name" value="Response_reg"/>
    <property type="match status" value="1"/>
</dbReference>
<dbReference type="Pfam" id="PF00563">
    <property type="entry name" value="EAL"/>
    <property type="match status" value="1"/>
</dbReference>
<dbReference type="PROSITE" id="PS50110">
    <property type="entry name" value="RESPONSE_REGULATORY"/>
    <property type="match status" value="1"/>
</dbReference>
<dbReference type="RefSeq" id="WP_042122073.1">
    <property type="nucleotide sequence ID" value="NZ_FZOL01000019.1"/>
</dbReference>
<dbReference type="SUPFAM" id="SSF141868">
    <property type="entry name" value="EAL domain-like"/>
    <property type="match status" value="1"/>
</dbReference>
<dbReference type="Proteomes" id="UP000198407">
    <property type="component" value="Unassembled WGS sequence"/>
</dbReference>
<dbReference type="InterPro" id="IPR050706">
    <property type="entry name" value="Cyclic-di-GMP_PDE-like"/>
</dbReference>
<dbReference type="STRING" id="1215104.GCA_000730585_04666"/>
<name>A0A239IQT3_9PSED</name>
<evidence type="ECO:0000259" key="2">
    <source>
        <dbReference type="PROSITE" id="PS50110"/>
    </source>
</evidence>
<proteinExistence type="predicted"/>
<dbReference type="PANTHER" id="PTHR33121:SF70">
    <property type="entry name" value="SIGNALING PROTEIN YKOW"/>
    <property type="match status" value="1"/>
</dbReference>
<dbReference type="Gene3D" id="3.20.20.450">
    <property type="entry name" value="EAL domain"/>
    <property type="match status" value="1"/>
</dbReference>
<keyword evidence="1" id="KW-0597">Phosphoprotein</keyword>
<dbReference type="EMBL" id="FZOL01000019">
    <property type="protein sequence ID" value="SNS95921.1"/>
    <property type="molecule type" value="Genomic_DNA"/>
</dbReference>
<dbReference type="PANTHER" id="PTHR33121">
    <property type="entry name" value="CYCLIC DI-GMP PHOSPHODIESTERASE PDEF"/>
    <property type="match status" value="1"/>
</dbReference>
<dbReference type="PROSITE" id="PS50883">
    <property type="entry name" value="EAL"/>
    <property type="match status" value="1"/>
</dbReference>
<accession>A0A239IQT3</accession>
<feature type="modified residue" description="4-aspartylphosphate" evidence="1">
    <location>
        <position position="56"/>
    </location>
</feature>
<evidence type="ECO:0000256" key="1">
    <source>
        <dbReference type="PROSITE-ProRule" id="PRU00169"/>
    </source>
</evidence>
<dbReference type="CDD" id="cd01948">
    <property type="entry name" value="EAL"/>
    <property type="match status" value="1"/>
</dbReference>
<gene>
    <name evidence="4" type="ORF">SAMN05444352_119117</name>
</gene>
<dbReference type="GO" id="GO:0071111">
    <property type="term" value="F:cyclic-guanylate-specific phosphodiesterase activity"/>
    <property type="evidence" value="ECO:0007669"/>
    <property type="project" value="InterPro"/>
</dbReference>
<dbReference type="OrthoDB" id="9812358at2"/>
<dbReference type="InterPro" id="IPR001789">
    <property type="entry name" value="Sig_transdc_resp-reg_receiver"/>
</dbReference>
<dbReference type="InterPro" id="IPR001633">
    <property type="entry name" value="EAL_dom"/>
</dbReference>
<dbReference type="GO" id="GO:0000160">
    <property type="term" value="P:phosphorelay signal transduction system"/>
    <property type="evidence" value="ECO:0007669"/>
    <property type="project" value="InterPro"/>
</dbReference>
<reference evidence="5" key="1">
    <citation type="submission" date="2017-06" db="EMBL/GenBank/DDBJ databases">
        <authorList>
            <person name="Varghese N."/>
            <person name="Submissions S."/>
        </authorList>
    </citation>
    <scope>NUCLEOTIDE SEQUENCE [LARGE SCALE GENOMIC DNA]</scope>
    <source>
        <strain evidence="5">DSM 22348</strain>
    </source>
</reference>
<dbReference type="SUPFAM" id="SSF52172">
    <property type="entry name" value="CheY-like"/>
    <property type="match status" value="1"/>
</dbReference>
<organism evidence="4 5">
    <name type="scientific">Pseudomonas japonica</name>
    <dbReference type="NCBI Taxonomy" id="256466"/>
    <lineage>
        <taxon>Bacteria</taxon>
        <taxon>Pseudomonadati</taxon>
        <taxon>Pseudomonadota</taxon>
        <taxon>Gammaproteobacteria</taxon>
        <taxon>Pseudomonadales</taxon>
        <taxon>Pseudomonadaceae</taxon>
        <taxon>Pseudomonas</taxon>
    </lineage>
</organism>
<feature type="domain" description="EAL" evidence="3">
    <location>
        <begin position="141"/>
        <end position="396"/>
    </location>
</feature>
<dbReference type="Gene3D" id="3.40.50.2300">
    <property type="match status" value="1"/>
</dbReference>
<feature type="domain" description="Response regulatory" evidence="2">
    <location>
        <begin position="5"/>
        <end position="126"/>
    </location>
</feature>
<dbReference type="AlphaFoldDB" id="A0A239IQT3"/>
<dbReference type="InterPro" id="IPR035919">
    <property type="entry name" value="EAL_sf"/>
</dbReference>
<sequence>MHSLKVLILEDHPFQLMALHQMLNANGVFDVLAAESVSCAMQMLERRGPVDVAICDLYMDGPDGLAMIRHLAEKRLASALVVLSDAEPALLDNIAELAPQLGLRLLGCLQKPASGAMLHRLLGEYHDSASEPVAISAAPQIIELGRLSPEQLAHSRAQWKVNYQPRLDADGALLAVEASVRWLHPTLGLLASGQFFTVMQGAGLLDMLTWHVLDKALAVSAAIRLDGDRPLPMVVNVAPALLLGATFVDRLLALLRQHRLPAGILTLAVDERHCGRLDAVQVRQLAALRRLGCRLCLDGFGRGTTNLRQLFDLPLNELKLAAEFVRAMAEDGTRAAVVAAALILARRCELDVVVNDVDTLSDWQAVQGLGRPLVQGNFLARPMSGGELLKWISGRDGANLGQKGVA</sequence>
<dbReference type="SMART" id="SM00448">
    <property type="entry name" value="REC"/>
    <property type="match status" value="1"/>
</dbReference>
<evidence type="ECO:0000259" key="3">
    <source>
        <dbReference type="PROSITE" id="PS50883"/>
    </source>
</evidence>
<evidence type="ECO:0000313" key="5">
    <source>
        <dbReference type="Proteomes" id="UP000198407"/>
    </source>
</evidence>
<dbReference type="SMART" id="SM00052">
    <property type="entry name" value="EAL"/>
    <property type="match status" value="1"/>
</dbReference>